<evidence type="ECO:0000313" key="3">
    <source>
        <dbReference type="Proteomes" id="UP000305654"/>
    </source>
</evidence>
<dbReference type="EMBL" id="VCDI01000010">
    <property type="protein sequence ID" value="TLU70877.1"/>
    <property type="molecule type" value="Genomic_DNA"/>
</dbReference>
<evidence type="ECO:0000313" key="2">
    <source>
        <dbReference type="EMBL" id="TLU70877.1"/>
    </source>
</evidence>
<sequence length="386" mass="40011">MIDRLRHLIRSFSRSREGAVAVLAALLLTPLILAAGMATDYSREAMLKASLQSIADDAALAGASTLNLSSSNANAISIATSYFNKGVATIANSASVGAPTVAVPNSTTVIVTASAALNTTLLGMFQTSMPVNVTAVAQGPGYAIKVTFGGFKSGAADANTIYYYLVGANGLPPLNVSAYTELFTNNPADPMFYTNSVPKTIVAGPDQRIGFAMLNQTGAVTPDGTNAYGGTQNSYHYFFSSAPVVSNYAGLGYANQGNYYYNGVGTSASCSGKKQITTTNIGSVPTTPPFVANEGNLNPCPARPCVTASGTGVYQNNLTINGACSTQANAAPTCLQLYDTPETYAWNDMGGFGYDDYNYKDANFTVNCVPSNLASSSGPAQVILTQ</sequence>
<proteinExistence type="predicted"/>
<reference evidence="2 3" key="1">
    <citation type="submission" date="2019-05" db="EMBL/GenBank/DDBJ databases">
        <authorList>
            <person name="Pankratov T."/>
            <person name="Grouzdev D."/>
        </authorList>
    </citation>
    <scope>NUCLEOTIDE SEQUENCE [LARGE SCALE GENOMIC DNA]</scope>
    <source>
        <strain evidence="2 3">KEBCLARHB70R</strain>
    </source>
</reference>
<accession>A0A5R9J304</accession>
<dbReference type="RefSeq" id="WP_138327818.1">
    <property type="nucleotide sequence ID" value="NZ_VCDI01000010.1"/>
</dbReference>
<dbReference type="InterPro" id="IPR028087">
    <property type="entry name" value="Tad_N"/>
</dbReference>
<dbReference type="AlphaFoldDB" id="A0A5R9J304"/>
<dbReference type="OrthoDB" id="9003991at2"/>
<keyword evidence="3" id="KW-1185">Reference proteome</keyword>
<name>A0A5R9J304_9PROT</name>
<comment type="caution">
    <text evidence="2">The sequence shown here is derived from an EMBL/GenBank/DDBJ whole genome shotgun (WGS) entry which is preliminary data.</text>
</comment>
<protein>
    <recommendedName>
        <fullName evidence="1">Putative Flp pilus-assembly TadG-like N-terminal domain-containing protein</fullName>
    </recommendedName>
</protein>
<dbReference type="Pfam" id="PF13400">
    <property type="entry name" value="Tad"/>
    <property type="match status" value="1"/>
</dbReference>
<evidence type="ECO:0000259" key="1">
    <source>
        <dbReference type="Pfam" id="PF13400"/>
    </source>
</evidence>
<feature type="domain" description="Putative Flp pilus-assembly TadG-like N-terminal" evidence="1">
    <location>
        <begin position="18"/>
        <end position="64"/>
    </location>
</feature>
<gene>
    <name evidence="2" type="ORF">FE263_20035</name>
</gene>
<dbReference type="Proteomes" id="UP000305654">
    <property type="component" value="Unassembled WGS sequence"/>
</dbReference>
<organism evidence="2 3">
    <name type="scientific">Lichenicoccus roseus</name>
    <dbReference type="NCBI Taxonomy" id="2683649"/>
    <lineage>
        <taxon>Bacteria</taxon>
        <taxon>Pseudomonadati</taxon>
        <taxon>Pseudomonadota</taxon>
        <taxon>Alphaproteobacteria</taxon>
        <taxon>Acetobacterales</taxon>
        <taxon>Acetobacteraceae</taxon>
        <taxon>Lichenicoccus</taxon>
    </lineage>
</organism>